<proteinExistence type="inferred from homology"/>
<accession>A0A419SNF5</accession>
<comment type="similarity">
    <text evidence="3">Belongs to the prokaryotic Ku family.</text>
</comment>
<keyword evidence="3" id="KW-0234">DNA repair</keyword>
<evidence type="ECO:0000313" key="6">
    <source>
        <dbReference type="EMBL" id="RKD25751.1"/>
    </source>
</evidence>
<dbReference type="PANTHER" id="PTHR41251:SF1">
    <property type="entry name" value="NON-HOMOLOGOUS END JOINING PROTEIN KU"/>
    <property type="match status" value="1"/>
</dbReference>
<dbReference type="RefSeq" id="WP_120188425.1">
    <property type="nucleotide sequence ID" value="NZ_MCHY01000006.1"/>
</dbReference>
<evidence type="ECO:0000313" key="7">
    <source>
        <dbReference type="Proteomes" id="UP000284219"/>
    </source>
</evidence>
<dbReference type="PANTHER" id="PTHR41251">
    <property type="entry name" value="NON-HOMOLOGOUS END JOINING PROTEIN KU"/>
    <property type="match status" value="1"/>
</dbReference>
<dbReference type="Pfam" id="PF02735">
    <property type="entry name" value="Ku"/>
    <property type="match status" value="1"/>
</dbReference>
<dbReference type="AlphaFoldDB" id="A0A419SNF5"/>
<evidence type="ECO:0000256" key="3">
    <source>
        <dbReference type="HAMAP-Rule" id="MF_01875"/>
    </source>
</evidence>
<keyword evidence="2 3" id="KW-0233">DNA recombination</keyword>
<dbReference type="GO" id="GO:0006303">
    <property type="term" value="P:double-strand break repair via nonhomologous end joining"/>
    <property type="evidence" value="ECO:0007669"/>
    <property type="project" value="UniProtKB-UniRule"/>
</dbReference>
<dbReference type="NCBIfam" id="TIGR02772">
    <property type="entry name" value="Ku_bact"/>
    <property type="match status" value="1"/>
</dbReference>
<evidence type="ECO:0000259" key="5">
    <source>
        <dbReference type="SMART" id="SM00559"/>
    </source>
</evidence>
<dbReference type="GO" id="GO:0006310">
    <property type="term" value="P:DNA recombination"/>
    <property type="evidence" value="ECO:0007669"/>
    <property type="project" value="UniProtKB-KW"/>
</dbReference>
<dbReference type="OrthoDB" id="9795084at2"/>
<evidence type="ECO:0000256" key="1">
    <source>
        <dbReference type="ARBA" id="ARBA00023125"/>
    </source>
</evidence>
<feature type="domain" description="Ku" evidence="5">
    <location>
        <begin position="52"/>
        <end position="180"/>
    </location>
</feature>
<feature type="compositionally biased region" description="Basic and acidic residues" evidence="4">
    <location>
        <begin position="255"/>
        <end position="271"/>
    </location>
</feature>
<dbReference type="InterPro" id="IPR006164">
    <property type="entry name" value="DNA_bd_Ku70/Ku80"/>
</dbReference>
<evidence type="ECO:0000256" key="2">
    <source>
        <dbReference type="ARBA" id="ARBA00023172"/>
    </source>
</evidence>
<name>A0A419SNF5_9BACL</name>
<dbReference type="HAMAP" id="MF_01875">
    <property type="entry name" value="Prokaryotic_Ku"/>
    <property type="match status" value="1"/>
</dbReference>
<organism evidence="6 7">
    <name type="scientific">Ammoniphilus oxalaticus</name>
    <dbReference type="NCBI Taxonomy" id="66863"/>
    <lineage>
        <taxon>Bacteria</taxon>
        <taxon>Bacillati</taxon>
        <taxon>Bacillota</taxon>
        <taxon>Bacilli</taxon>
        <taxon>Bacillales</taxon>
        <taxon>Paenibacillaceae</taxon>
        <taxon>Aneurinibacillus group</taxon>
        <taxon>Ammoniphilus</taxon>
    </lineage>
</organism>
<reference evidence="6 7" key="1">
    <citation type="submission" date="2016-08" db="EMBL/GenBank/DDBJ databases">
        <title>Novel Firmicute Genomes.</title>
        <authorList>
            <person name="Poppleton D.I."/>
            <person name="Gribaldo S."/>
        </authorList>
    </citation>
    <scope>NUCLEOTIDE SEQUENCE [LARGE SCALE GENOMIC DNA]</scope>
    <source>
        <strain evidence="6 7">RAOx-1</strain>
    </source>
</reference>
<keyword evidence="7" id="KW-1185">Reference proteome</keyword>
<evidence type="ECO:0000256" key="4">
    <source>
        <dbReference type="SAM" id="MobiDB-lite"/>
    </source>
</evidence>
<dbReference type="CDD" id="cd00789">
    <property type="entry name" value="KU_like"/>
    <property type="match status" value="1"/>
</dbReference>
<comment type="caution">
    <text evidence="6">The sequence shown here is derived from an EMBL/GenBank/DDBJ whole genome shotgun (WGS) entry which is preliminary data.</text>
</comment>
<gene>
    <name evidence="3" type="primary">ku</name>
    <name evidence="6" type="ORF">BEP19_02070</name>
</gene>
<dbReference type="Proteomes" id="UP000284219">
    <property type="component" value="Unassembled WGS sequence"/>
</dbReference>
<keyword evidence="1 3" id="KW-0238">DNA-binding</keyword>
<dbReference type="GO" id="GO:0003690">
    <property type="term" value="F:double-stranded DNA binding"/>
    <property type="evidence" value="ECO:0007669"/>
    <property type="project" value="UniProtKB-UniRule"/>
</dbReference>
<dbReference type="EMBL" id="MCHY01000006">
    <property type="protein sequence ID" value="RKD25751.1"/>
    <property type="molecule type" value="Genomic_DNA"/>
</dbReference>
<dbReference type="SMART" id="SM00559">
    <property type="entry name" value="Ku78"/>
    <property type="match status" value="1"/>
</dbReference>
<dbReference type="InterPro" id="IPR009187">
    <property type="entry name" value="Prok_Ku"/>
</dbReference>
<protein>
    <recommendedName>
        <fullName evidence="3">Non-homologous end joining protein Ku</fullName>
    </recommendedName>
</protein>
<dbReference type="SUPFAM" id="SSF100939">
    <property type="entry name" value="SPOC domain-like"/>
    <property type="match status" value="1"/>
</dbReference>
<feature type="region of interest" description="Disordered" evidence="4">
    <location>
        <begin position="255"/>
        <end position="280"/>
    </location>
</feature>
<dbReference type="InterPro" id="IPR016194">
    <property type="entry name" value="SPOC-like_C_dom_sf"/>
</dbReference>
<comment type="function">
    <text evidence="3">With LigD forms a non-homologous end joining (NHEJ) DNA repair enzyme, which repairs dsDNA breaks with reduced fidelity. Binds linear dsDNA with 5'- and 3'- overhangs but not closed circular dsDNA nor ssDNA. Recruits and stimulates the ligase activity of LigD.</text>
</comment>
<dbReference type="FunFam" id="2.40.290.10:FF:000004">
    <property type="entry name" value="Non-homologous end joining protein Ku"/>
    <property type="match status" value="1"/>
</dbReference>
<keyword evidence="3" id="KW-0227">DNA damage</keyword>
<dbReference type="Gene3D" id="2.40.290.10">
    <property type="match status" value="1"/>
</dbReference>
<comment type="subunit">
    <text evidence="3">Homodimer. Interacts with LigD.</text>
</comment>
<sequence length="280" mass="31977">MHTMWKGSISFGLVNIPVKMFSATEDKDIRFRYLHKECGTPVKYTKVCPTCDREVQGEEIVRGYEYEKGRFTMMSEEDFEAIAPETRKAIEILDFVKLAEIDPIYFDKTYFLAPHETGDKAYSLLREAMRQTGMIAIAKITIRSKESLAAVRLYEDCIVMETIFYPDEVREVEHVPGLPKGLEVSESELKMATQLIENLATAFDPSKYTDEYRLKLTELIHAKIEGQEIQEAPDTPRVGNVVDLMAALQASIEATKQEKKADVGEEKESTTKKRKRKVTV</sequence>
<dbReference type="PIRSF" id="PIRSF006493">
    <property type="entry name" value="Prok_Ku"/>
    <property type="match status" value="1"/>
</dbReference>